<dbReference type="EMBL" id="ASHM01130279">
    <property type="protein sequence ID" value="PNX59055.1"/>
    <property type="molecule type" value="Genomic_DNA"/>
</dbReference>
<dbReference type="Proteomes" id="UP000236291">
    <property type="component" value="Unassembled WGS sequence"/>
</dbReference>
<comment type="caution">
    <text evidence="2">The sequence shown here is derived from an EMBL/GenBank/DDBJ whole genome shotgun (WGS) entry which is preliminary data.</text>
</comment>
<reference evidence="2 3" key="1">
    <citation type="journal article" date="2014" name="Am. J. Bot.">
        <title>Genome assembly and annotation for red clover (Trifolium pratense; Fabaceae).</title>
        <authorList>
            <person name="Istvanek J."/>
            <person name="Jaros M."/>
            <person name="Krenek A."/>
            <person name="Repkova J."/>
        </authorList>
    </citation>
    <scope>NUCLEOTIDE SEQUENCE [LARGE SCALE GENOMIC DNA]</scope>
    <source>
        <strain evidence="3">cv. Tatra</strain>
        <tissue evidence="2">Young leaves</tissue>
    </source>
</reference>
<accession>A0A2K3JYB6</accession>
<protein>
    <submittedName>
        <fullName evidence="2">Uncharacterized protein</fullName>
    </submittedName>
</protein>
<evidence type="ECO:0000313" key="2">
    <source>
        <dbReference type="EMBL" id="PNX59055.1"/>
    </source>
</evidence>
<evidence type="ECO:0000256" key="1">
    <source>
        <dbReference type="SAM" id="MobiDB-lite"/>
    </source>
</evidence>
<feature type="non-terminal residue" evidence="2">
    <location>
        <position position="1"/>
    </location>
</feature>
<organism evidence="2 3">
    <name type="scientific">Trifolium pratense</name>
    <name type="common">Red clover</name>
    <dbReference type="NCBI Taxonomy" id="57577"/>
    <lineage>
        <taxon>Eukaryota</taxon>
        <taxon>Viridiplantae</taxon>
        <taxon>Streptophyta</taxon>
        <taxon>Embryophyta</taxon>
        <taxon>Tracheophyta</taxon>
        <taxon>Spermatophyta</taxon>
        <taxon>Magnoliopsida</taxon>
        <taxon>eudicotyledons</taxon>
        <taxon>Gunneridae</taxon>
        <taxon>Pentapetalae</taxon>
        <taxon>rosids</taxon>
        <taxon>fabids</taxon>
        <taxon>Fabales</taxon>
        <taxon>Fabaceae</taxon>
        <taxon>Papilionoideae</taxon>
        <taxon>50 kb inversion clade</taxon>
        <taxon>NPAAA clade</taxon>
        <taxon>Hologalegina</taxon>
        <taxon>IRL clade</taxon>
        <taxon>Trifolieae</taxon>
        <taxon>Trifolium</taxon>
    </lineage>
</organism>
<evidence type="ECO:0000313" key="3">
    <source>
        <dbReference type="Proteomes" id="UP000236291"/>
    </source>
</evidence>
<reference evidence="2 3" key="2">
    <citation type="journal article" date="2017" name="Front. Plant Sci.">
        <title>Gene Classification and Mining of Molecular Markers Useful in Red Clover (Trifolium pratense) Breeding.</title>
        <authorList>
            <person name="Istvanek J."/>
            <person name="Dluhosova J."/>
            <person name="Dluhos P."/>
            <person name="Patkova L."/>
            <person name="Nedelnik J."/>
            <person name="Repkova J."/>
        </authorList>
    </citation>
    <scope>NUCLEOTIDE SEQUENCE [LARGE SCALE GENOMIC DNA]</scope>
    <source>
        <strain evidence="3">cv. Tatra</strain>
        <tissue evidence="2">Young leaves</tissue>
    </source>
</reference>
<proteinExistence type="predicted"/>
<feature type="compositionally biased region" description="Acidic residues" evidence="1">
    <location>
        <begin position="25"/>
        <end position="35"/>
    </location>
</feature>
<name>A0A2K3JYB6_TRIPR</name>
<feature type="compositionally biased region" description="Basic and acidic residues" evidence="1">
    <location>
        <begin position="1"/>
        <end position="12"/>
    </location>
</feature>
<dbReference type="AlphaFoldDB" id="A0A2K3JYB6"/>
<gene>
    <name evidence="2" type="ORF">L195_g059495</name>
</gene>
<sequence length="35" mass="3806">GEGRSWDGKESKIWPAEVLGTDSDSAIDSDSEHED</sequence>
<feature type="region of interest" description="Disordered" evidence="1">
    <location>
        <begin position="1"/>
        <end position="35"/>
    </location>
</feature>